<reference evidence="2 3" key="1">
    <citation type="journal article" date="2023" name="Life. Sci Alliance">
        <title>Evolutionary insights into 3D genome organization and epigenetic landscape of Vigna mungo.</title>
        <authorList>
            <person name="Junaid A."/>
            <person name="Singh B."/>
            <person name="Bhatia S."/>
        </authorList>
    </citation>
    <scope>NUCLEOTIDE SEQUENCE [LARGE SCALE GENOMIC DNA]</scope>
    <source>
        <strain evidence="2">Urdbean</strain>
    </source>
</reference>
<keyword evidence="3" id="KW-1185">Reference proteome</keyword>
<feature type="compositionally biased region" description="Basic and acidic residues" evidence="1">
    <location>
        <begin position="39"/>
        <end position="66"/>
    </location>
</feature>
<dbReference type="Proteomes" id="UP001374535">
    <property type="component" value="Chromosome 7"/>
</dbReference>
<evidence type="ECO:0000313" key="2">
    <source>
        <dbReference type="EMBL" id="WVZ04254.1"/>
    </source>
</evidence>
<dbReference type="EMBL" id="CP144694">
    <property type="protein sequence ID" value="WVZ04254.1"/>
    <property type="molecule type" value="Genomic_DNA"/>
</dbReference>
<organism evidence="2 3">
    <name type="scientific">Vigna mungo</name>
    <name type="common">Black gram</name>
    <name type="synonym">Phaseolus mungo</name>
    <dbReference type="NCBI Taxonomy" id="3915"/>
    <lineage>
        <taxon>Eukaryota</taxon>
        <taxon>Viridiplantae</taxon>
        <taxon>Streptophyta</taxon>
        <taxon>Embryophyta</taxon>
        <taxon>Tracheophyta</taxon>
        <taxon>Spermatophyta</taxon>
        <taxon>Magnoliopsida</taxon>
        <taxon>eudicotyledons</taxon>
        <taxon>Gunneridae</taxon>
        <taxon>Pentapetalae</taxon>
        <taxon>rosids</taxon>
        <taxon>fabids</taxon>
        <taxon>Fabales</taxon>
        <taxon>Fabaceae</taxon>
        <taxon>Papilionoideae</taxon>
        <taxon>50 kb inversion clade</taxon>
        <taxon>NPAAA clade</taxon>
        <taxon>indigoferoid/millettioid clade</taxon>
        <taxon>Phaseoleae</taxon>
        <taxon>Vigna</taxon>
    </lineage>
</organism>
<evidence type="ECO:0000313" key="3">
    <source>
        <dbReference type="Proteomes" id="UP001374535"/>
    </source>
</evidence>
<dbReference type="AlphaFoldDB" id="A0AAQ3RQP6"/>
<name>A0AAQ3RQP6_VIGMU</name>
<evidence type="ECO:0000256" key="1">
    <source>
        <dbReference type="SAM" id="MobiDB-lite"/>
    </source>
</evidence>
<accession>A0AAQ3RQP6</accession>
<feature type="region of interest" description="Disordered" evidence="1">
    <location>
        <begin position="33"/>
        <end position="66"/>
    </location>
</feature>
<gene>
    <name evidence="2" type="ORF">V8G54_025060</name>
</gene>
<sequence length="281" mass="31471">MMHPVHHDRLAGSNAELTQFGHASDFPLHRVKLKRQPKRAREIRESPAGRVEELRGGSESGDSHGADLLRARGKDVEQPRPLETLHDIEVDNMDAILPFQGLEDSLVRSEVRELHQRFRGQRRVRTEAGAHHTRLQRLREVSPDALRRGTERRREFGDLREEVVGEVEFIHGDALGTLEEEAKKLEAGGLAGVRVRIEGLVVVGGGIGGEVGPLERRLIGGRISGVNGSLSFHVVRVGSAGGSRDQALKHDRWRERERIESFGGNFWGKSDKTERERQGKF</sequence>
<protein>
    <submittedName>
        <fullName evidence="2">Uncharacterized protein</fullName>
    </submittedName>
</protein>
<proteinExistence type="predicted"/>